<dbReference type="Proteomes" id="UP001238163">
    <property type="component" value="Unassembled WGS sequence"/>
</dbReference>
<dbReference type="InterPro" id="IPR005899">
    <property type="entry name" value="Na_pump_deCOase"/>
</dbReference>
<organism evidence="7 8">
    <name type="scientific">Oligosphaera ethanolica</name>
    <dbReference type="NCBI Taxonomy" id="760260"/>
    <lineage>
        <taxon>Bacteria</taxon>
        <taxon>Pseudomonadati</taxon>
        <taxon>Lentisphaerota</taxon>
        <taxon>Oligosphaeria</taxon>
        <taxon>Oligosphaerales</taxon>
        <taxon>Oligosphaeraceae</taxon>
        <taxon>Oligosphaera</taxon>
    </lineage>
</organism>
<dbReference type="NCBIfam" id="TIGR01195">
    <property type="entry name" value="oadG_fam"/>
    <property type="match status" value="1"/>
</dbReference>
<dbReference type="AlphaFoldDB" id="A0AAE4ARQ5"/>
<evidence type="ECO:0000256" key="2">
    <source>
        <dbReference type="ARBA" id="ARBA00022475"/>
    </source>
</evidence>
<proteinExistence type="predicted"/>
<dbReference type="GO" id="GO:0015081">
    <property type="term" value="F:sodium ion transmembrane transporter activity"/>
    <property type="evidence" value="ECO:0007669"/>
    <property type="project" value="InterPro"/>
</dbReference>
<keyword evidence="8" id="KW-1185">Reference proteome</keyword>
<dbReference type="GO" id="GO:0036376">
    <property type="term" value="P:sodium ion export across plasma membrane"/>
    <property type="evidence" value="ECO:0007669"/>
    <property type="project" value="InterPro"/>
</dbReference>
<evidence type="ECO:0000256" key="4">
    <source>
        <dbReference type="ARBA" id="ARBA00022989"/>
    </source>
</evidence>
<dbReference type="EMBL" id="JAUSVL010000001">
    <property type="protein sequence ID" value="MDQ0291732.1"/>
    <property type="molecule type" value="Genomic_DNA"/>
</dbReference>
<evidence type="ECO:0000256" key="3">
    <source>
        <dbReference type="ARBA" id="ARBA00022692"/>
    </source>
</evidence>
<keyword evidence="2" id="KW-1003">Cell membrane</keyword>
<reference evidence="7" key="1">
    <citation type="submission" date="2023-07" db="EMBL/GenBank/DDBJ databases">
        <title>Genomic Encyclopedia of Type Strains, Phase IV (KMG-IV): sequencing the most valuable type-strain genomes for metagenomic binning, comparative biology and taxonomic classification.</title>
        <authorList>
            <person name="Goeker M."/>
        </authorList>
    </citation>
    <scope>NUCLEOTIDE SEQUENCE</scope>
    <source>
        <strain evidence="7">DSM 24202</strain>
    </source>
</reference>
<keyword evidence="4 6" id="KW-1133">Transmembrane helix</keyword>
<evidence type="ECO:0000256" key="5">
    <source>
        <dbReference type="ARBA" id="ARBA00023136"/>
    </source>
</evidence>
<dbReference type="GO" id="GO:0005886">
    <property type="term" value="C:plasma membrane"/>
    <property type="evidence" value="ECO:0007669"/>
    <property type="project" value="UniProtKB-SubCell"/>
</dbReference>
<accession>A0AAE4ARQ5</accession>
<evidence type="ECO:0000256" key="6">
    <source>
        <dbReference type="SAM" id="Phobius"/>
    </source>
</evidence>
<dbReference type="Pfam" id="PF04277">
    <property type="entry name" value="OAD_gamma"/>
    <property type="match status" value="1"/>
</dbReference>
<name>A0AAE4ARQ5_9BACT</name>
<keyword evidence="3 6" id="KW-0812">Transmembrane</keyword>
<gene>
    <name evidence="7" type="ORF">J3R75_003839</name>
</gene>
<feature type="transmembrane region" description="Helical" evidence="6">
    <location>
        <begin position="6"/>
        <end position="33"/>
    </location>
</feature>
<comment type="caution">
    <text evidence="7">The sequence shown here is derived from an EMBL/GenBank/DDBJ whole genome shotgun (WGS) entry which is preliminary data.</text>
</comment>
<sequence>MNANDLNLIISSLILLVAGMGMTFVFLIVLVWCTNISSKVTAHFSHLLPDPTPKKAPAKAAAKAPAAATNASDDGELIAVISAAIQHRLGK</sequence>
<evidence type="ECO:0000256" key="1">
    <source>
        <dbReference type="ARBA" id="ARBA00004236"/>
    </source>
</evidence>
<keyword evidence="5 6" id="KW-0472">Membrane</keyword>
<evidence type="ECO:0000313" key="7">
    <source>
        <dbReference type="EMBL" id="MDQ0291732.1"/>
    </source>
</evidence>
<comment type="subcellular location">
    <subcellularLocation>
        <location evidence="1">Cell membrane</location>
    </subcellularLocation>
</comment>
<dbReference type="RefSeq" id="WP_307264951.1">
    <property type="nucleotide sequence ID" value="NZ_JAUSVL010000001.1"/>
</dbReference>
<protein>
    <submittedName>
        <fullName evidence="7">Sodium pump decarboxylase gamma subunit</fullName>
    </submittedName>
</protein>
<evidence type="ECO:0000313" key="8">
    <source>
        <dbReference type="Proteomes" id="UP001238163"/>
    </source>
</evidence>